<dbReference type="Proteomes" id="UP000814033">
    <property type="component" value="Unassembled WGS sequence"/>
</dbReference>
<comment type="caution">
    <text evidence="1">The sequence shown here is derived from an EMBL/GenBank/DDBJ whole genome shotgun (WGS) entry which is preliminary data.</text>
</comment>
<sequence length="135" mass="14978">MEDYKAKFLQVPLTDEDREWTSAYAYMFLQPIVDMVAARFNCAASLFMAGLVPSNGGHVEVHFVHAGKKQGMIDELWPQHYRAAFDVVSQSIGGFAQAAFEADIFRMAKKRTSSGAGALPFLYVPDRGPDFHPAC</sequence>
<evidence type="ECO:0000313" key="1">
    <source>
        <dbReference type="EMBL" id="KAI0037744.1"/>
    </source>
</evidence>
<proteinExistence type="predicted"/>
<accession>A0ACB8R0W7</accession>
<reference evidence="1" key="2">
    <citation type="journal article" date="2022" name="New Phytol.">
        <title>Evolutionary transition to the ectomycorrhizal habit in the genomes of a hyperdiverse lineage of mushroom-forming fungi.</title>
        <authorList>
            <person name="Looney B."/>
            <person name="Miyauchi S."/>
            <person name="Morin E."/>
            <person name="Drula E."/>
            <person name="Courty P.E."/>
            <person name="Kohler A."/>
            <person name="Kuo A."/>
            <person name="LaButti K."/>
            <person name="Pangilinan J."/>
            <person name="Lipzen A."/>
            <person name="Riley R."/>
            <person name="Andreopoulos W."/>
            <person name="He G."/>
            <person name="Johnson J."/>
            <person name="Nolan M."/>
            <person name="Tritt A."/>
            <person name="Barry K.W."/>
            <person name="Grigoriev I.V."/>
            <person name="Nagy L.G."/>
            <person name="Hibbett D."/>
            <person name="Henrissat B."/>
            <person name="Matheny P.B."/>
            <person name="Labbe J."/>
            <person name="Martin F.M."/>
        </authorList>
    </citation>
    <scope>NUCLEOTIDE SEQUENCE</scope>
    <source>
        <strain evidence="1">FP105234-sp</strain>
    </source>
</reference>
<name>A0ACB8R0W7_9AGAM</name>
<organism evidence="1 2">
    <name type="scientific">Auriscalpium vulgare</name>
    <dbReference type="NCBI Taxonomy" id="40419"/>
    <lineage>
        <taxon>Eukaryota</taxon>
        <taxon>Fungi</taxon>
        <taxon>Dikarya</taxon>
        <taxon>Basidiomycota</taxon>
        <taxon>Agaricomycotina</taxon>
        <taxon>Agaricomycetes</taxon>
        <taxon>Russulales</taxon>
        <taxon>Auriscalpiaceae</taxon>
        <taxon>Auriscalpium</taxon>
    </lineage>
</organism>
<keyword evidence="2" id="KW-1185">Reference proteome</keyword>
<protein>
    <submittedName>
        <fullName evidence="1">Uncharacterized protein</fullName>
    </submittedName>
</protein>
<gene>
    <name evidence="1" type="ORF">FA95DRAFT_1613917</name>
</gene>
<reference evidence="1" key="1">
    <citation type="submission" date="2021-02" db="EMBL/GenBank/DDBJ databases">
        <authorList>
            <consortium name="DOE Joint Genome Institute"/>
            <person name="Ahrendt S."/>
            <person name="Looney B.P."/>
            <person name="Miyauchi S."/>
            <person name="Morin E."/>
            <person name="Drula E."/>
            <person name="Courty P.E."/>
            <person name="Chicoki N."/>
            <person name="Fauchery L."/>
            <person name="Kohler A."/>
            <person name="Kuo A."/>
            <person name="Labutti K."/>
            <person name="Pangilinan J."/>
            <person name="Lipzen A."/>
            <person name="Riley R."/>
            <person name="Andreopoulos W."/>
            <person name="He G."/>
            <person name="Johnson J."/>
            <person name="Barry K.W."/>
            <person name="Grigoriev I.V."/>
            <person name="Nagy L."/>
            <person name="Hibbett D."/>
            <person name="Henrissat B."/>
            <person name="Matheny P.B."/>
            <person name="Labbe J."/>
            <person name="Martin F."/>
        </authorList>
    </citation>
    <scope>NUCLEOTIDE SEQUENCE</scope>
    <source>
        <strain evidence="1">FP105234-sp</strain>
    </source>
</reference>
<dbReference type="EMBL" id="MU276738">
    <property type="protein sequence ID" value="KAI0037744.1"/>
    <property type="molecule type" value="Genomic_DNA"/>
</dbReference>
<evidence type="ECO:0000313" key="2">
    <source>
        <dbReference type="Proteomes" id="UP000814033"/>
    </source>
</evidence>